<name>A0A841CDK1_9PSEU</name>
<dbReference type="PROSITE" id="PS00893">
    <property type="entry name" value="NUDIX_BOX"/>
    <property type="match status" value="1"/>
</dbReference>
<feature type="domain" description="Nudix hydrolase" evidence="4">
    <location>
        <begin position="165"/>
        <end position="308"/>
    </location>
</feature>
<dbReference type="Proteomes" id="UP000547510">
    <property type="component" value="Unassembled WGS sequence"/>
</dbReference>
<proteinExistence type="predicted"/>
<comment type="caution">
    <text evidence="5">The sequence shown here is derived from an EMBL/GenBank/DDBJ whole genome shotgun (WGS) entry which is preliminary data.</text>
</comment>
<dbReference type="EMBL" id="JACHJN010000001">
    <property type="protein sequence ID" value="MBB5954248.1"/>
    <property type="molecule type" value="Genomic_DNA"/>
</dbReference>
<evidence type="ECO:0000256" key="2">
    <source>
        <dbReference type="ARBA" id="ARBA00022801"/>
    </source>
</evidence>
<protein>
    <submittedName>
        <fullName evidence="5">8-oxo-dGTP pyrophosphatase MutT (NUDIX family)</fullName>
    </submittedName>
</protein>
<gene>
    <name evidence="5" type="ORF">FHS29_000818</name>
</gene>
<evidence type="ECO:0000259" key="4">
    <source>
        <dbReference type="PROSITE" id="PS51462"/>
    </source>
</evidence>
<evidence type="ECO:0000256" key="3">
    <source>
        <dbReference type="ARBA" id="ARBA00022842"/>
    </source>
</evidence>
<dbReference type="AlphaFoldDB" id="A0A841CDK1"/>
<dbReference type="InterPro" id="IPR015797">
    <property type="entry name" value="NUDIX_hydrolase-like_dom_sf"/>
</dbReference>
<keyword evidence="2" id="KW-0378">Hydrolase</keyword>
<dbReference type="Pfam" id="PF00293">
    <property type="entry name" value="NUDIX"/>
    <property type="match status" value="1"/>
</dbReference>
<keyword evidence="3" id="KW-0460">Magnesium</keyword>
<organism evidence="5 6">
    <name type="scientific">Saccharothrix tamanrassetensis</name>
    <dbReference type="NCBI Taxonomy" id="1051531"/>
    <lineage>
        <taxon>Bacteria</taxon>
        <taxon>Bacillati</taxon>
        <taxon>Actinomycetota</taxon>
        <taxon>Actinomycetes</taxon>
        <taxon>Pseudonocardiales</taxon>
        <taxon>Pseudonocardiaceae</taxon>
        <taxon>Saccharothrix</taxon>
    </lineage>
</organism>
<dbReference type="PANTHER" id="PTHR43046:SF12">
    <property type="entry name" value="GDP-MANNOSE MANNOSYL HYDROLASE"/>
    <property type="match status" value="1"/>
</dbReference>
<dbReference type="CDD" id="cd04685">
    <property type="entry name" value="NUDIX_Hydrolase"/>
    <property type="match status" value="1"/>
</dbReference>
<dbReference type="Gene3D" id="3.90.79.10">
    <property type="entry name" value="Nucleoside Triphosphate Pyrophosphohydrolase"/>
    <property type="match status" value="1"/>
</dbReference>
<dbReference type="PANTHER" id="PTHR43046">
    <property type="entry name" value="GDP-MANNOSE MANNOSYL HYDROLASE"/>
    <property type="match status" value="1"/>
</dbReference>
<comment type="cofactor">
    <cofactor evidence="1">
        <name>Mg(2+)</name>
        <dbReference type="ChEBI" id="CHEBI:18420"/>
    </cofactor>
</comment>
<dbReference type="GO" id="GO:0016787">
    <property type="term" value="F:hydrolase activity"/>
    <property type="evidence" value="ECO:0007669"/>
    <property type="project" value="UniProtKB-KW"/>
</dbReference>
<evidence type="ECO:0000313" key="5">
    <source>
        <dbReference type="EMBL" id="MBB5954248.1"/>
    </source>
</evidence>
<dbReference type="RefSeq" id="WP_184688280.1">
    <property type="nucleotide sequence ID" value="NZ_JACHJN010000001.1"/>
</dbReference>
<accession>A0A841CDK1</accession>
<dbReference type="InterPro" id="IPR000086">
    <property type="entry name" value="NUDIX_hydrolase_dom"/>
</dbReference>
<keyword evidence="6" id="KW-1185">Reference proteome</keyword>
<sequence>MTSSGVALTFLVLLGLVVLVGPGILGTANRLDRLHVRTDAAWAALDAALARRAVVTRAVSVVCGTPALGTAADRAERASRVDRETAENELSALLEDLDRSVLAPALAAELSDAEQRVVLARRVHNDAVRDTLALRRWRLVRWLRLAGTAPTPSYFEIAEPPADVPTQRVSARVVLVDGDDRVLLFEGFDPARPEELFWFTVGGGVEPAEDLRATAVREAHEETGLRLSPDELVGPVWKRRAVFSFDGLSYAAEEWFFVSRAECSDVDTSRFDELEQRTIRRHRWWSVEELRATDDTVYPVQLAEVLPDALAGWDGETRLVR</sequence>
<dbReference type="PROSITE" id="PS51462">
    <property type="entry name" value="NUDIX"/>
    <property type="match status" value="1"/>
</dbReference>
<evidence type="ECO:0000313" key="6">
    <source>
        <dbReference type="Proteomes" id="UP000547510"/>
    </source>
</evidence>
<reference evidence="5 6" key="1">
    <citation type="submission" date="2020-08" db="EMBL/GenBank/DDBJ databases">
        <title>Genomic Encyclopedia of Type Strains, Phase III (KMG-III): the genomes of soil and plant-associated and newly described type strains.</title>
        <authorList>
            <person name="Whitman W."/>
        </authorList>
    </citation>
    <scope>NUCLEOTIDE SEQUENCE [LARGE SCALE GENOMIC DNA]</scope>
    <source>
        <strain evidence="5 6">CECT 8640</strain>
    </source>
</reference>
<dbReference type="InterPro" id="IPR020084">
    <property type="entry name" value="NUDIX_hydrolase_CS"/>
</dbReference>
<dbReference type="SUPFAM" id="SSF55811">
    <property type="entry name" value="Nudix"/>
    <property type="match status" value="1"/>
</dbReference>
<evidence type="ECO:0000256" key="1">
    <source>
        <dbReference type="ARBA" id="ARBA00001946"/>
    </source>
</evidence>